<dbReference type="SMART" id="SM00487">
    <property type="entry name" value="DEXDc"/>
    <property type="match status" value="1"/>
</dbReference>
<feature type="domain" description="Helicase ATP-binding" evidence="1">
    <location>
        <begin position="21"/>
        <end position="213"/>
    </location>
</feature>
<dbReference type="InterPro" id="IPR011545">
    <property type="entry name" value="DEAD/DEAH_box_helicase_dom"/>
</dbReference>
<dbReference type="Pfam" id="PF00270">
    <property type="entry name" value="DEAD"/>
    <property type="match status" value="1"/>
</dbReference>
<dbReference type="CDD" id="cd18034">
    <property type="entry name" value="DEXHc_dicer"/>
    <property type="match status" value="1"/>
</dbReference>
<dbReference type="PANTHER" id="PTHR14074">
    <property type="entry name" value="HELICASE WITH DEATH DOMAIN-RELATED"/>
    <property type="match status" value="1"/>
</dbReference>
<dbReference type="VEuPathDB" id="VectorBase:LDEU010941"/>
<dbReference type="PANTHER" id="PTHR14074:SF16">
    <property type="entry name" value="ANTIVIRAL INNATE IMMUNE RESPONSE RECEPTOR RIG-I"/>
    <property type="match status" value="1"/>
</dbReference>
<dbReference type="AlphaFoldDB" id="A0A443S0Q1"/>
<dbReference type="GO" id="GO:0005524">
    <property type="term" value="F:ATP binding"/>
    <property type="evidence" value="ECO:0007669"/>
    <property type="project" value="InterPro"/>
</dbReference>
<dbReference type="InterPro" id="IPR027417">
    <property type="entry name" value="P-loop_NTPase"/>
</dbReference>
<dbReference type="InterPro" id="IPR051363">
    <property type="entry name" value="RLR_Helicase"/>
</dbReference>
<evidence type="ECO:0000259" key="1">
    <source>
        <dbReference type="PROSITE" id="PS51192"/>
    </source>
</evidence>
<comment type="caution">
    <text evidence="2">The sequence shown here is derived from an EMBL/GenBank/DDBJ whole genome shotgun (WGS) entry which is preliminary data.</text>
</comment>
<keyword evidence="3" id="KW-1185">Reference proteome</keyword>
<dbReference type="Gene3D" id="3.40.50.300">
    <property type="entry name" value="P-loop containing nucleotide triphosphate hydrolases"/>
    <property type="match status" value="1"/>
</dbReference>
<sequence length="323" mass="36726">MTSVEGNTKGLPEPRDYQTQLFEIAKSRNSIICLPTGSGKTYIAVMLIREFQSELLDDFSDPNAKRTIFLCPTKPLVAQQANYIERHLDVKVAQYTGGSMINDRQIDFWSESDWSEQFNKYQVLVMTPQLFVNLVDLRRFLSLNRVNLIIFDEAHHAGPNKKLKKSNSPYSQIADAIRRYPISERPRILALSASLIKNNPKAYNIPRVVQILEETLNSTCATITGIENLGGCGTNPNEYRWEYRKLEENSNELASHPLIRKLEETFKYIMKVFEDLITATGTTRNNTPAVSDEDDSSEDELFAGTPAWKRWGLGALEVLLNTL</sequence>
<dbReference type="Proteomes" id="UP000288716">
    <property type="component" value="Unassembled WGS sequence"/>
</dbReference>
<dbReference type="EMBL" id="NCKV01013700">
    <property type="protein sequence ID" value="RWS21099.1"/>
    <property type="molecule type" value="Genomic_DNA"/>
</dbReference>
<dbReference type="GO" id="GO:0005737">
    <property type="term" value="C:cytoplasm"/>
    <property type="evidence" value="ECO:0007669"/>
    <property type="project" value="TreeGrafter"/>
</dbReference>
<protein>
    <submittedName>
        <fullName evidence="2">Endoribonuclease Dicer-like protein</fullName>
    </submittedName>
</protein>
<evidence type="ECO:0000313" key="3">
    <source>
        <dbReference type="Proteomes" id="UP000288716"/>
    </source>
</evidence>
<dbReference type="STRING" id="299467.A0A443S0Q1"/>
<dbReference type="GO" id="GO:0003676">
    <property type="term" value="F:nucleic acid binding"/>
    <property type="evidence" value="ECO:0007669"/>
    <property type="project" value="InterPro"/>
</dbReference>
<dbReference type="SUPFAM" id="SSF52540">
    <property type="entry name" value="P-loop containing nucleoside triphosphate hydrolases"/>
    <property type="match status" value="1"/>
</dbReference>
<dbReference type="InterPro" id="IPR014001">
    <property type="entry name" value="Helicase_ATP-bd"/>
</dbReference>
<proteinExistence type="predicted"/>
<dbReference type="OrthoDB" id="6513042at2759"/>
<name>A0A443S0Q1_9ACAR</name>
<accession>A0A443S0Q1</accession>
<reference evidence="2 3" key="1">
    <citation type="journal article" date="2018" name="Gigascience">
        <title>Genomes of trombidid mites reveal novel predicted allergens and laterally-transferred genes associated with secondary metabolism.</title>
        <authorList>
            <person name="Dong X."/>
            <person name="Chaisiri K."/>
            <person name="Xia D."/>
            <person name="Armstrong S.D."/>
            <person name="Fang Y."/>
            <person name="Donnelly M.J."/>
            <person name="Kadowaki T."/>
            <person name="McGarry J.W."/>
            <person name="Darby A.C."/>
            <person name="Makepeace B.L."/>
        </authorList>
    </citation>
    <scope>NUCLEOTIDE SEQUENCE [LARGE SCALE GENOMIC DNA]</scope>
    <source>
        <strain evidence="2">UoL-UT</strain>
    </source>
</reference>
<evidence type="ECO:0000313" key="2">
    <source>
        <dbReference type="EMBL" id="RWS21099.1"/>
    </source>
</evidence>
<organism evidence="2 3">
    <name type="scientific">Leptotrombidium deliense</name>
    <dbReference type="NCBI Taxonomy" id="299467"/>
    <lineage>
        <taxon>Eukaryota</taxon>
        <taxon>Metazoa</taxon>
        <taxon>Ecdysozoa</taxon>
        <taxon>Arthropoda</taxon>
        <taxon>Chelicerata</taxon>
        <taxon>Arachnida</taxon>
        <taxon>Acari</taxon>
        <taxon>Acariformes</taxon>
        <taxon>Trombidiformes</taxon>
        <taxon>Prostigmata</taxon>
        <taxon>Anystina</taxon>
        <taxon>Parasitengona</taxon>
        <taxon>Trombiculoidea</taxon>
        <taxon>Trombiculidae</taxon>
        <taxon>Leptotrombidium</taxon>
    </lineage>
</organism>
<dbReference type="PROSITE" id="PS51192">
    <property type="entry name" value="HELICASE_ATP_BIND_1"/>
    <property type="match status" value="1"/>
</dbReference>
<gene>
    <name evidence="2" type="ORF">B4U80_02822</name>
</gene>